<name>A0A975PC79_9MICC</name>
<accession>A0A975PC79</accession>
<dbReference type="GO" id="GO:0005737">
    <property type="term" value="C:cytoplasm"/>
    <property type="evidence" value="ECO:0007669"/>
    <property type="project" value="TreeGrafter"/>
</dbReference>
<gene>
    <name evidence="3" type="ORF">KG104_11025</name>
</gene>
<evidence type="ECO:0000313" key="4">
    <source>
        <dbReference type="Proteomes" id="UP000680588"/>
    </source>
</evidence>
<proteinExistence type="predicted"/>
<dbReference type="Gene3D" id="3.40.630.30">
    <property type="match status" value="1"/>
</dbReference>
<dbReference type="Pfam" id="PF13302">
    <property type="entry name" value="Acetyltransf_3"/>
    <property type="match status" value="1"/>
</dbReference>
<sequence>MTIELRPWILGDAPTLCTVYQEDTDLHVQFGGANLSTLELARHHISEQLPFSESFCNWAISVDGVAVGNVGLSAIDRCHRTAWVFYWLASAARGNGYASRALATVADKAFEDGLFRLELGHRVNNRASCTVATRAGFIIEGLERQKLQYGTERFDVETHARLQTDPRPETEPIPTAR</sequence>
<dbReference type="InterPro" id="IPR000182">
    <property type="entry name" value="GNAT_dom"/>
</dbReference>
<dbReference type="CDD" id="cd04301">
    <property type="entry name" value="NAT_SF"/>
    <property type="match status" value="1"/>
</dbReference>
<dbReference type="PANTHER" id="PTHR43441:SF10">
    <property type="entry name" value="ACETYLTRANSFERASE"/>
    <property type="match status" value="1"/>
</dbReference>
<protein>
    <submittedName>
        <fullName evidence="3">GNAT family N-acetyltransferase</fullName>
    </submittedName>
</protein>
<dbReference type="SUPFAM" id="SSF55729">
    <property type="entry name" value="Acyl-CoA N-acyltransferases (Nat)"/>
    <property type="match status" value="1"/>
</dbReference>
<dbReference type="AlphaFoldDB" id="A0A975PC79"/>
<dbReference type="Proteomes" id="UP000680588">
    <property type="component" value="Chromosome"/>
</dbReference>
<feature type="region of interest" description="Disordered" evidence="1">
    <location>
        <begin position="158"/>
        <end position="177"/>
    </location>
</feature>
<feature type="compositionally biased region" description="Basic and acidic residues" evidence="1">
    <location>
        <begin position="158"/>
        <end position="170"/>
    </location>
</feature>
<evidence type="ECO:0000256" key="1">
    <source>
        <dbReference type="SAM" id="MobiDB-lite"/>
    </source>
</evidence>
<evidence type="ECO:0000313" key="3">
    <source>
        <dbReference type="EMBL" id="QWQ35055.1"/>
    </source>
</evidence>
<reference evidence="3" key="1">
    <citation type="submission" date="2021-06" db="EMBL/GenBank/DDBJ databases">
        <title>Novel species in genus Arthrobacter.</title>
        <authorList>
            <person name="Zhang G."/>
        </authorList>
    </citation>
    <scope>NUCLEOTIDE SEQUENCE</scope>
    <source>
        <strain evidence="3">Zg-ZUI122</strain>
    </source>
</reference>
<evidence type="ECO:0000259" key="2">
    <source>
        <dbReference type="PROSITE" id="PS51186"/>
    </source>
</evidence>
<dbReference type="PANTHER" id="PTHR43441">
    <property type="entry name" value="RIBOSOMAL-PROTEIN-SERINE ACETYLTRANSFERASE"/>
    <property type="match status" value="1"/>
</dbReference>
<dbReference type="KEGG" id="asun:KG104_11025"/>
<dbReference type="GO" id="GO:1990189">
    <property type="term" value="F:protein N-terminal-serine acetyltransferase activity"/>
    <property type="evidence" value="ECO:0007669"/>
    <property type="project" value="TreeGrafter"/>
</dbReference>
<feature type="domain" description="N-acetyltransferase" evidence="2">
    <location>
        <begin position="3"/>
        <end position="163"/>
    </location>
</feature>
<dbReference type="GO" id="GO:0008999">
    <property type="term" value="F:protein-N-terminal-alanine acetyltransferase activity"/>
    <property type="evidence" value="ECO:0007669"/>
    <property type="project" value="TreeGrafter"/>
</dbReference>
<keyword evidence="4" id="KW-1185">Reference proteome</keyword>
<dbReference type="RefSeq" id="WP_104161248.1">
    <property type="nucleotide sequence ID" value="NZ_CP076456.1"/>
</dbReference>
<organism evidence="3 4">
    <name type="scientific">Arthrobacter sunyaminii</name>
    <dbReference type="NCBI Taxonomy" id="2816859"/>
    <lineage>
        <taxon>Bacteria</taxon>
        <taxon>Bacillati</taxon>
        <taxon>Actinomycetota</taxon>
        <taxon>Actinomycetes</taxon>
        <taxon>Micrococcales</taxon>
        <taxon>Micrococcaceae</taxon>
        <taxon>Arthrobacter</taxon>
    </lineage>
</organism>
<dbReference type="InterPro" id="IPR051908">
    <property type="entry name" value="Ribosomal_N-acetyltransferase"/>
</dbReference>
<dbReference type="InterPro" id="IPR016181">
    <property type="entry name" value="Acyl_CoA_acyltransferase"/>
</dbReference>
<dbReference type="PROSITE" id="PS51186">
    <property type="entry name" value="GNAT"/>
    <property type="match status" value="1"/>
</dbReference>
<dbReference type="EMBL" id="CP076456">
    <property type="protein sequence ID" value="QWQ35055.1"/>
    <property type="molecule type" value="Genomic_DNA"/>
</dbReference>